<gene>
    <name evidence="3" type="ORF">QE399_001000</name>
</gene>
<keyword evidence="4" id="KW-1185">Reference proteome</keyword>
<proteinExistence type="predicted"/>
<keyword evidence="3" id="KW-0812">Transmembrane</keyword>
<dbReference type="Proteomes" id="UP001267710">
    <property type="component" value="Unassembled WGS sequence"/>
</dbReference>
<name>A0ABU1I7W3_9BURK</name>
<dbReference type="PANTHER" id="PTHR30273">
    <property type="entry name" value="PERIPLASMIC SIGNAL SENSOR AND SIGMA FACTOR ACTIVATOR FECR-RELATED"/>
    <property type="match status" value="1"/>
</dbReference>
<dbReference type="InterPro" id="IPR012373">
    <property type="entry name" value="Ferrdict_sens_TM"/>
</dbReference>
<feature type="region of interest" description="Disordered" evidence="1">
    <location>
        <begin position="1"/>
        <end position="23"/>
    </location>
</feature>
<keyword evidence="3" id="KW-0472">Membrane</keyword>
<dbReference type="RefSeq" id="WP_309826730.1">
    <property type="nucleotide sequence ID" value="NZ_JAVIZX010000001.1"/>
</dbReference>
<accession>A0ABU1I7W3</accession>
<organism evidence="3 4">
    <name type="scientific">Paracidovorax wautersii</name>
    <dbReference type="NCBI Taxonomy" id="1177982"/>
    <lineage>
        <taxon>Bacteria</taxon>
        <taxon>Pseudomonadati</taxon>
        <taxon>Pseudomonadota</taxon>
        <taxon>Betaproteobacteria</taxon>
        <taxon>Burkholderiales</taxon>
        <taxon>Comamonadaceae</taxon>
        <taxon>Paracidovorax</taxon>
    </lineage>
</organism>
<sequence>MPADRSAAAGRPRPPGPRSAHRPIDEALAPFADLLRQQLPTPEEIEQTAAARRRVPRTAQRTAAATAAAVAALAVLLWTDPALLRQTLATAVGERSTTVLADGSEVRLNTGSRVEVAQHLRSRRLVLVAGEASFQVAHAPWHGIAAGLERPFTVQAGRAVVEDIGTVFNVRRHGEEGQGDQVGHAGGGQGTGVAVLQGRVRVHTVAGDAPPVELAAGESLHIPPRGALPAPRPASEAAAAAQAWRDGWLVLDATPLSAAVAEMQRHRAAPIVLADAQTAALRVSGQFHLDRLDQLIDLLPRLAPVQVLRQADGSVHIGAGAPAHRH</sequence>
<reference evidence="3 4" key="1">
    <citation type="submission" date="2023-08" db="EMBL/GenBank/DDBJ databases">
        <title>Functional and genomic diversity of the sorghum phyllosphere microbiome.</title>
        <authorList>
            <person name="Shade A."/>
        </authorList>
    </citation>
    <scope>NUCLEOTIDE SEQUENCE [LARGE SCALE GENOMIC DNA]</scope>
    <source>
        <strain evidence="3 4">SORGH_AS_0335</strain>
    </source>
</reference>
<comment type="caution">
    <text evidence="3">The sequence shown here is derived from an EMBL/GenBank/DDBJ whole genome shotgun (WGS) entry which is preliminary data.</text>
</comment>
<feature type="domain" description="FecR protein" evidence="2">
    <location>
        <begin position="87"/>
        <end position="200"/>
    </location>
</feature>
<protein>
    <submittedName>
        <fullName evidence="3">Transmembrane sensor</fullName>
    </submittedName>
</protein>
<evidence type="ECO:0000256" key="1">
    <source>
        <dbReference type="SAM" id="MobiDB-lite"/>
    </source>
</evidence>
<dbReference type="PANTHER" id="PTHR30273:SF2">
    <property type="entry name" value="PROTEIN FECR"/>
    <property type="match status" value="1"/>
</dbReference>
<dbReference type="EMBL" id="JAVIZX010000001">
    <property type="protein sequence ID" value="MDR6213311.1"/>
    <property type="molecule type" value="Genomic_DNA"/>
</dbReference>
<dbReference type="Pfam" id="PF04773">
    <property type="entry name" value="FecR"/>
    <property type="match status" value="1"/>
</dbReference>
<evidence type="ECO:0000313" key="3">
    <source>
        <dbReference type="EMBL" id="MDR6213311.1"/>
    </source>
</evidence>
<evidence type="ECO:0000313" key="4">
    <source>
        <dbReference type="Proteomes" id="UP001267710"/>
    </source>
</evidence>
<evidence type="ECO:0000259" key="2">
    <source>
        <dbReference type="Pfam" id="PF04773"/>
    </source>
</evidence>
<dbReference type="PIRSF" id="PIRSF018266">
    <property type="entry name" value="FecR"/>
    <property type="match status" value="1"/>
</dbReference>
<dbReference type="Gene3D" id="3.55.50.30">
    <property type="match status" value="1"/>
</dbReference>
<dbReference type="Gene3D" id="2.60.120.1440">
    <property type="match status" value="1"/>
</dbReference>
<feature type="compositionally biased region" description="Low complexity" evidence="1">
    <location>
        <begin position="1"/>
        <end position="11"/>
    </location>
</feature>
<dbReference type="InterPro" id="IPR006860">
    <property type="entry name" value="FecR"/>
</dbReference>